<dbReference type="AlphaFoldDB" id="A0A5J4S1D0"/>
<dbReference type="PROSITE" id="PS01124">
    <property type="entry name" value="HTH_ARAC_FAMILY_2"/>
    <property type="match status" value="1"/>
</dbReference>
<name>A0A5J4S1D0_9ZZZZ</name>
<dbReference type="InterPro" id="IPR018060">
    <property type="entry name" value="HTH_AraC"/>
</dbReference>
<dbReference type="Gene3D" id="1.10.10.60">
    <property type="entry name" value="Homeodomain-like"/>
    <property type="match status" value="1"/>
</dbReference>
<keyword evidence="3" id="KW-0804">Transcription</keyword>
<dbReference type="GO" id="GO:0043565">
    <property type="term" value="F:sequence-specific DNA binding"/>
    <property type="evidence" value="ECO:0007669"/>
    <property type="project" value="InterPro"/>
</dbReference>
<dbReference type="InterPro" id="IPR054015">
    <property type="entry name" value="ExsA-like_N"/>
</dbReference>
<dbReference type="Pfam" id="PF22200">
    <property type="entry name" value="ExsA_N"/>
    <property type="match status" value="1"/>
</dbReference>
<evidence type="ECO:0000256" key="2">
    <source>
        <dbReference type="ARBA" id="ARBA00023125"/>
    </source>
</evidence>
<dbReference type="InterPro" id="IPR050204">
    <property type="entry name" value="AraC_XylS_family_regulators"/>
</dbReference>
<dbReference type="EMBL" id="SNRY01000554">
    <property type="protein sequence ID" value="KAA6339220.1"/>
    <property type="molecule type" value="Genomic_DNA"/>
</dbReference>
<feature type="domain" description="HTH araC/xylS-type" evidence="4">
    <location>
        <begin position="174"/>
        <end position="272"/>
    </location>
</feature>
<accession>A0A5J4S1D0</accession>
<sequence>MEKIETNHTALAGIFFACTEKKQKISEHIVPEHILTHIYTGKISVTTADKTYSFSAGQTALFARNQLAKFVKEPDGEAACKSVSIFFTQPFLQQFYALNPLPNGKTKNFKIVELRPHPLLDDLFQSIETYSALNNNLMTDNLTQLKLQEALTIVRQLNKDADILLSDFSEPHKIDLADFMQKNFMFNIPNSRFAYLTGRSLAAFKRDFQKIFNTSSQKWLTEKRLELAHFLIVEKHVKPSQAYIDAGFENFSHFTHAFKQFFGYNPSAVFEPLNK</sequence>
<protein>
    <submittedName>
        <fullName evidence="5">Exoenzyme S synthesis regulatory protein ExsA</fullName>
    </submittedName>
</protein>
<proteinExistence type="predicted"/>
<dbReference type="PANTHER" id="PTHR46796">
    <property type="entry name" value="HTH-TYPE TRANSCRIPTIONAL ACTIVATOR RHAS-RELATED"/>
    <property type="match status" value="1"/>
</dbReference>
<dbReference type="GO" id="GO:0003700">
    <property type="term" value="F:DNA-binding transcription factor activity"/>
    <property type="evidence" value="ECO:0007669"/>
    <property type="project" value="InterPro"/>
</dbReference>
<dbReference type="SMART" id="SM00342">
    <property type="entry name" value="HTH_ARAC"/>
    <property type="match status" value="1"/>
</dbReference>
<evidence type="ECO:0000313" key="5">
    <source>
        <dbReference type="EMBL" id="KAA6339220.1"/>
    </source>
</evidence>
<keyword evidence="2" id="KW-0238">DNA-binding</keyword>
<dbReference type="SUPFAM" id="SSF46689">
    <property type="entry name" value="Homeodomain-like"/>
    <property type="match status" value="1"/>
</dbReference>
<keyword evidence="1" id="KW-0805">Transcription regulation</keyword>
<dbReference type="InterPro" id="IPR009057">
    <property type="entry name" value="Homeodomain-like_sf"/>
</dbReference>
<comment type="caution">
    <text evidence="5">The sequence shown here is derived from an EMBL/GenBank/DDBJ whole genome shotgun (WGS) entry which is preliminary data.</text>
</comment>
<dbReference type="PROSITE" id="PS51257">
    <property type="entry name" value="PROKAR_LIPOPROTEIN"/>
    <property type="match status" value="1"/>
</dbReference>
<dbReference type="Pfam" id="PF12833">
    <property type="entry name" value="HTH_18"/>
    <property type="match status" value="1"/>
</dbReference>
<gene>
    <name evidence="5" type="ORF">EZS27_012835</name>
</gene>
<dbReference type="PANTHER" id="PTHR46796:SF6">
    <property type="entry name" value="ARAC SUBFAMILY"/>
    <property type="match status" value="1"/>
</dbReference>
<reference evidence="5" key="1">
    <citation type="submission" date="2019-03" db="EMBL/GenBank/DDBJ databases">
        <title>Single cell metagenomics reveals metabolic interactions within the superorganism composed of flagellate Streblomastix strix and complex community of Bacteroidetes bacteria on its surface.</title>
        <authorList>
            <person name="Treitli S.C."/>
            <person name="Kolisko M."/>
            <person name="Husnik F."/>
            <person name="Keeling P."/>
            <person name="Hampl V."/>
        </authorList>
    </citation>
    <scope>NUCLEOTIDE SEQUENCE</scope>
    <source>
        <strain evidence="5">STM</strain>
    </source>
</reference>
<evidence type="ECO:0000256" key="1">
    <source>
        <dbReference type="ARBA" id="ARBA00023015"/>
    </source>
</evidence>
<evidence type="ECO:0000259" key="4">
    <source>
        <dbReference type="PROSITE" id="PS01124"/>
    </source>
</evidence>
<evidence type="ECO:0000256" key="3">
    <source>
        <dbReference type="ARBA" id="ARBA00023163"/>
    </source>
</evidence>
<organism evidence="5">
    <name type="scientific">termite gut metagenome</name>
    <dbReference type="NCBI Taxonomy" id="433724"/>
    <lineage>
        <taxon>unclassified sequences</taxon>
        <taxon>metagenomes</taxon>
        <taxon>organismal metagenomes</taxon>
    </lineage>
</organism>